<dbReference type="EMBL" id="PPCN01000019">
    <property type="protein sequence ID" value="POF27974.1"/>
    <property type="molecule type" value="Genomic_DNA"/>
</dbReference>
<name>A0A2S3UJS7_9HYPH</name>
<feature type="domain" description="Rieske" evidence="5">
    <location>
        <begin position="4"/>
        <end position="115"/>
    </location>
</feature>
<gene>
    <name evidence="6" type="ORF">CLV41_11955</name>
</gene>
<dbReference type="SUPFAM" id="SSF50022">
    <property type="entry name" value="ISP domain"/>
    <property type="match status" value="1"/>
</dbReference>
<sequence>MTRYVVAEVAEFPDKGIRRIEVAGRELCLIRLGDEFFALMDVCPHGGAKLSAGRLSGTVESEGPGDYRPCRTSEMLKCPWHGWEYDVRTGQSWSDPKSTRTRAYSAEAIAGGELAKGPYVADTVPVEVDGNYVVVNLPVSAAR</sequence>
<evidence type="ECO:0000256" key="3">
    <source>
        <dbReference type="ARBA" id="ARBA00023004"/>
    </source>
</evidence>
<protein>
    <submittedName>
        <fullName evidence="6">3-phenylpropionate/trans-cinnamate dioxygenase ferredoxin subunit</fullName>
    </submittedName>
</protein>
<dbReference type="AlphaFoldDB" id="A0A2S3UJS7"/>
<evidence type="ECO:0000313" key="6">
    <source>
        <dbReference type="EMBL" id="POF27974.1"/>
    </source>
</evidence>
<keyword evidence="3" id="KW-0408">Iron</keyword>
<dbReference type="GO" id="GO:0046872">
    <property type="term" value="F:metal ion binding"/>
    <property type="evidence" value="ECO:0007669"/>
    <property type="project" value="UniProtKB-KW"/>
</dbReference>
<organism evidence="6 7">
    <name type="scientific">Roseibium marinum</name>
    <dbReference type="NCBI Taxonomy" id="281252"/>
    <lineage>
        <taxon>Bacteria</taxon>
        <taxon>Pseudomonadati</taxon>
        <taxon>Pseudomonadota</taxon>
        <taxon>Alphaproteobacteria</taxon>
        <taxon>Hyphomicrobiales</taxon>
        <taxon>Stappiaceae</taxon>
        <taxon>Roseibium</taxon>
    </lineage>
</organism>
<dbReference type="Proteomes" id="UP000236959">
    <property type="component" value="Unassembled WGS sequence"/>
</dbReference>
<evidence type="ECO:0000259" key="5">
    <source>
        <dbReference type="PROSITE" id="PS51296"/>
    </source>
</evidence>
<dbReference type="RefSeq" id="WP_103225434.1">
    <property type="nucleotide sequence ID" value="NZ_PPCN01000019.1"/>
</dbReference>
<evidence type="ECO:0000313" key="7">
    <source>
        <dbReference type="Proteomes" id="UP000236959"/>
    </source>
</evidence>
<evidence type="ECO:0000256" key="2">
    <source>
        <dbReference type="ARBA" id="ARBA00022723"/>
    </source>
</evidence>
<reference evidence="6 7" key="1">
    <citation type="submission" date="2018-01" db="EMBL/GenBank/DDBJ databases">
        <title>Genomic Encyclopedia of Archaeal and Bacterial Type Strains, Phase II (KMG-II): from individual species to whole genera.</title>
        <authorList>
            <person name="Goeker M."/>
        </authorList>
    </citation>
    <scope>NUCLEOTIDE SEQUENCE [LARGE SCALE GENOMIC DNA]</scope>
    <source>
        <strain evidence="6 7">DSM 17023</strain>
    </source>
</reference>
<keyword evidence="1" id="KW-0001">2Fe-2S</keyword>
<accession>A0A2S3UJS7</accession>
<dbReference type="PANTHER" id="PTHR21496:SF23">
    <property type="entry name" value="3-PHENYLPROPIONATE_CINNAMIC ACID DIOXYGENASE FERREDOXIN SUBUNIT"/>
    <property type="match status" value="1"/>
</dbReference>
<proteinExistence type="predicted"/>
<dbReference type="OrthoDB" id="9794175at2"/>
<keyword evidence="2" id="KW-0479">Metal-binding</keyword>
<dbReference type="PANTHER" id="PTHR21496">
    <property type="entry name" value="FERREDOXIN-RELATED"/>
    <property type="match status" value="1"/>
</dbReference>
<dbReference type="GO" id="GO:0051537">
    <property type="term" value="F:2 iron, 2 sulfur cluster binding"/>
    <property type="evidence" value="ECO:0007669"/>
    <property type="project" value="UniProtKB-KW"/>
</dbReference>
<dbReference type="Gene3D" id="2.102.10.10">
    <property type="entry name" value="Rieske [2Fe-2S] iron-sulphur domain"/>
    <property type="match status" value="1"/>
</dbReference>
<keyword evidence="6" id="KW-0223">Dioxygenase</keyword>
<evidence type="ECO:0000256" key="4">
    <source>
        <dbReference type="ARBA" id="ARBA00023014"/>
    </source>
</evidence>
<keyword evidence="4" id="KW-0411">Iron-sulfur</keyword>
<keyword evidence="6" id="KW-0560">Oxidoreductase</keyword>
<dbReference type="InterPro" id="IPR017941">
    <property type="entry name" value="Rieske_2Fe-2S"/>
</dbReference>
<comment type="caution">
    <text evidence="6">The sequence shown here is derived from an EMBL/GenBank/DDBJ whole genome shotgun (WGS) entry which is preliminary data.</text>
</comment>
<keyword evidence="7" id="KW-1185">Reference proteome</keyword>
<dbReference type="InterPro" id="IPR036922">
    <property type="entry name" value="Rieske_2Fe-2S_sf"/>
</dbReference>
<evidence type="ECO:0000256" key="1">
    <source>
        <dbReference type="ARBA" id="ARBA00022714"/>
    </source>
</evidence>
<dbReference type="Pfam" id="PF00355">
    <property type="entry name" value="Rieske"/>
    <property type="match status" value="1"/>
</dbReference>
<dbReference type="GO" id="GO:0051213">
    <property type="term" value="F:dioxygenase activity"/>
    <property type="evidence" value="ECO:0007669"/>
    <property type="project" value="UniProtKB-KW"/>
</dbReference>
<dbReference type="PROSITE" id="PS51296">
    <property type="entry name" value="RIESKE"/>
    <property type="match status" value="1"/>
</dbReference>